<evidence type="ECO:0000256" key="7">
    <source>
        <dbReference type="ARBA" id="ARBA00007490"/>
    </source>
</evidence>
<comment type="catalytic activity">
    <reaction evidence="3">
        <text>adenosylcob(III)inamide + GTP = adenosylcob(III)inamide phosphate + GDP + H(+)</text>
        <dbReference type="Rhea" id="RHEA:15765"/>
        <dbReference type="ChEBI" id="CHEBI:2480"/>
        <dbReference type="ChEBI" id="CHEBI:15378"/>
        <dbReference type="ChEBI" id="CHEBI:37565"/>
        <dbReference type="ChEBI" id="CHEBI:58189"/>
        <dbReference type="ChEBI" id="CHEBI:58502"/>
        <dbReference type="EC" id="2.7.1.156"/>
    </reaction>
</comment>
<dbReference type="PANTHER" id="PTHR34848">
    <property type="match status" value="1"/>
</dbReference>
<feature type="active site" description="GMP-histidine intermediate" evidence="15">
    <location>
        <position position="52"/>
    </location>
</feature>
<dbReference type="EMBL" id="JADQDO010000008">
    <property type="protein sequence ID" value="MBF9234889.1"/>
    <property type="molecule type" value="Genomic_DNA"/>
</dbReference>
<dbReference type="GO" id="GO:0005524">
    <property type="term" value="F:ATP binding"/>
    <property type="evidence" value="ECO:0007669"/>
    <property type="project" value="UniProtKB-UniRule"/>
</dbReference>
<evidence type="ECO:0000256" key="13">
    <source>
        <dbReference type="ARBA" id="ARBA00023134"/>
    </source>
</evidence>
<dbReference type="RefSeq" id="WP_196272869.1">
    <property type="nucleotide sequence ID" value="NZ_JADQDO010000008.1"/>
</dbReference>
<evidence type="ECO:0000256" key="2">
    <source>
        <dbReference type="ARBA" id="ARBA00000711"/>
    </source>
</evidence>
<evidence type="ECO:0000256" key="10">
    <source>
        <dbReference type="ARBA" id="ARBA00022741"/>
    </source>
</evidence>
<dbReference type="PANTHER" id="PTHR34848:SF1">
    <property type="entry name" value="BIFUNCTIONAL ADENOSYLCOBALAMIN BIOSYNTHESIS PROTEIN COBU"/>
    <property type="match status" value="1"/>
</dbReference>
<dbReference type="InterPro" id="IPR027417">
    <property type="entry name" value="P-loop_NTPase"/>
</dbReference>
<comment type="similarity">
    <text evidence="7 14">Belongs to the CobU/CobP family.</text>
</comment>
<keyword evidence="11 14" id="KW-0418">Kinase</keyword>
<dbReference type="AlphaFoldDB" id="A0A931FPD4"/>
<dbReference type="GO" id="GO:0043752">
    <property type="term" value="F:adenosylcobinamide kinase activity"/>
    <property type="evidence" value="ECO:0007669"/>
    <property type="project" value="UniProtKB-EC"/>
</dbReference>
<dbReference type="GO" id="GO:0009236">
    <property type="term" value="P:cobalamin biosynthetic process"/>
    <property type="evidence" value="ECO:0007669"/>
    <property type="project" value="UniProtKB-UniRule"/>
</dbReference>
<dbReference type="EC" id="2.7.1.156" evidence="14"/>
<evidence type="ECO:0000256" key="9">
    <source>
        <dbReference type="ARBA" id="ARBA00022679"/>
    </source>
</evidence>
<evidence type="ECO:0000256" key="16">
    <source>
        <dbReference type="PIRSR" id="PIRSR006135-2"/>
    </source>
</evidence>
<sequence length="181" mass="19721">MPTYRRALVLGGARSGKSRTAQNLAESASASRVYIATAQSFDEEMRQRIAHHQSERNGQWRTREAPLALTEAIRAEANPSRVVLVDCLTLWLSNILLAEHDVNRETERLIEAIREAAGPLVLVSNEVGQGIVPSTPLGRTFRDAQGRLNQRVAEACEAVVFMAAGCPLLVKPAAPLQVTLA</sequence>
<evidence type="ECO:0000313" key="18">
    <source>
        <dbReference type="Proteomes" id="UP000599312"/>
    </source>
</evidence>
<keyword evidence="17" id="KW-0548">Nucleotidyltransferase</keyword>
<evidence type="ECO:0000256" key="15">
    <source>
        <dbReference type="PIRSR" id="PIRSR006135-1"/>
    </source>
</evidence>
<gene>
    <name evidence="17" type="primary">cobU</name>
    <name evidence="17" type="ORF">I2H38_16055</name>
</gene>
<evidence type="ECO:0000256" key="14">
    <source>
        <dbReference type="PIRNR" id="PIRNR006135"/>
    </source>
</evidence>
<evidence type="ECO:0000256" key="5">
    <source>
        <dbReference type="ARBA" id="ARBA00004692"/>
    </source>
</evidence>
<reference evidence="17" key="1">
    <citation type="submission" date="2020-11" db="EMBL/GenBank/DDBJ databases">
        <authorList>
            <person name="Kim M.K."/>
        </authorList>
    </citation>
    <scope>NUCLEOTIDE SEQUENCE</scope>
    <source>
        <strain evidence="17">BT350</strain>
    </source>
</reference>
<organism evidence="17 18">
    <name type="scientific">Microvirga alba</name>
    <dbReference type="NCBI Taxonomy" id="2791025"/>
    <lineage>
        <taxon>Bacteria</taxon>
        <taxon>Pseudomonadati</taxon>
        <taxon>Pseudomonadota</taxon>
        <taxon>Alphaproteobacteria</taxon>
        <taxon>Hyphomicrobiales</taxon>
        <taxon>Methylobacteriaceae</taxon>
        <taxon>Microvirga</taxon>
    </lineage>
</organism>
<evidence type="ECO:0000256" key="11">
    <source>
        <dbReference type="ARBA" id="ARBA00022777"/>
    </source>
</evidence>
<evidence type="ECO:0000256" key="8">
    <source>
        <dbReference type="ARBA" id="ARBA00022573"/>
    </source>
</evidence>
<dbReference type="GO" id="GO:0005525">
    <property type="term" value="F:GTP binding"/>
    <property type="evidence" value="ECO:0007669"/>
    <property type="project" value="UniProtKB-UniRule"/>
</dbReference>
<comment type="catalytic activity">
    <reaction evidence="2 14">
        <text>adenosylcob(III)inamide phosphate + GTP + H(+) = adenosylcob(III)inamide-GDP + diphosphate</text>
        <dbReference type="Rhea" id="RHEA:22712"/>
        <dbReference type="ChEBI" id="CHEBI:15378"/>
        <dbReference type="ChEBI" id="CHEBI:33019"/>
        <dbReference type="ChEBI" id="CHEBI:37565"/>
        <dbReference type="ChEBI" id="CHEBI:58502"/>
        <dbReference type="ChEBI" id="CHEBI:60487"/>
        <dbReference type="EC" id="2.7.7.62"/>
    </reaction>
</comment>
<keyword evidence="18" id="KW-1185">Reference proteome</keyword>
<dbReference type="Proteomes" id="UP000599312">
    <property type="component" value="Unassembled WGS sequence"/>
</dbReference>
<dbReference type="CDD" id="cd00544">
    <property type="entry name" value="CobU"/>
    <property type="match status" value="1"/>
</dbReference>
<comment type="pathway">
    <text evidence="6 14">Cofactor biosynthesis; adenosylcobalamin biosynthesis; adenosylcobalamin from cob(II)yrinate a,c-diamide: step 5/7.</text>
</comment>
<keyword evidence="8 14" id="KW-0169">Cobalamin biosynthesis</keyword>
<comment type="caution">
    <text evidence="17">The sequence shown here is derived from an EMBL/GenBank/DDBJ whole genome shotgun (WGS) entry which is preliminary data.</text>
</comment>
<accession>A0A931FPD4</accession>
<dbReference type="PIRSF" id="PIRSF006135">
    <property type="entry name" value="CobU"/>
    <property type="match status" value="1"/>
</dbReference>
<dbReference type="EC" id="2.7.7.62" evidence="14"/>
<name>A0A931FPD4_9HYPH</name>
<keyword evidence="10 14" id="KW-0547">Nucleotide-binding</keyword>
<keyword evidence="13 14" id="KW-0342">GTP-binding</keyword>
<evidence type="ECO:0000256" key="1">
    <source>
        <dbReference type="ARBA" id="ARBA00000312"/>
    </source>
</evidence>
<evidence type="ECO:0000256" key="3">
    <source>
        <dbReference type="ARBA" id="ARBA00001522"/>
    </source>
</evidence>
<dbReference type="GO" id="GO:0008820">
    <property type="term" value="F:cobinamide phosphate guanylyltransferase activity"/>
    <property type="evidence" value="ECO:0007669"/>
    <property type="project" value="UniProtKB-UniRule"/>
</dbReference>
<comment type="catalytic activity">
    <reaction evidence="1 14">
        <text>adenosylcob(III)inamide + ATP = adenosylcob(III)inamide phosphate + ADP + H(+)</text>
        <dbReference type="Rhea" id="RHEA:15769"/>
        <dbReference type="ChEBI" id="CHEBI:2480"/>
        <dbReference type="ChEBI" id="CHEBI:15378"/>
        <dbReference type="ChEBI" id="CHEBI:30616"/>
        <dbReference type="ChEBI" id="CHEBI:58502"/>
        <dbReference type="ChEBI" id="CHEBI:456216"/>
        <dbReference type="EC" id="2.7.1.156"/>
    </reaction>
</comment>
<evidence type="ECO:0000256" key="6">
    <source>
        <dbReference type="ARBA" id="ARBA00005159"/>
    </source>
</evidence>
<dbReference type="Gene3D" id="3.40.50.300">
    <property type="entry name" value="P-loop containing nucleotide triphosphate hydrolases"/>
    <property type="match status" value="1"/>
</dbReference>
<dbReference type="NCBIfam" id="NF004469">
    <property type="entry name" value="PRK05800.1"/>
    <property type="match status" value="1"/>
</dbReference>
<dbReference type="SUPFAM" id="SSF52540">
    <property type="entry name" value="P-loop containing nucleoside triphosphate hydrolases"/>
    <property type="match status" value="1"/>
</dbReference>
<protein>
    <recommendedName>
        <fullName evidence="14">Bifunctional adenosylcobalamin biosynthesis protein</fullName>
        <ecNumber evidence="14">2.7.1.156</ecNumber>
        <ecNumber evidence="14">2.7.7.62</ecNumber>
    </recommendedName>
</protein>
<dbReference type="Pfam" id="PF02283">
    <property type="entry name" value="CobU"/>
    <property type="match status" value="1"/>
</dbReference>
<keyword evidence="9 14" id="KW-0808">Transferase</keyword>
<comment type="function">
    <text evidence="4 14">Catalyzes ATP-dependent phosphorylation of adenosylcobinamide and addition of GMP to adenosylcobinamide phosphate.</text>
</comment>
<feature type="binding site" evidence="16">
    <location>
        <begin position="11"/>
        <end position="18"/>
    </location>
    <ligand>
        <name>GTP</name>
        <dbReference type="ChEBI" id="CHEBI:37565"/>
    </ligand>
</feature>
<comment type="pathway">
    <text evidence="5 14">Cofactor biosynthesis; adenosylcobalamin biosynthesis; adenosylcobalamin from cob(II)yrinate a,c-diamide: step 6/7.</text>
</comment>
<evidence type="ECO:0000313" key="17">
    <source>
        <dbReference type="EMBL" id="MBF9234889.1"/>
    </source>
</evidence>
<evidence type="ECO:0000256" key="4">
    <source>
        <dbReference type="ARBA" id="ARBA00003889"/>
    </source>
</evidence>
<dbReference type="InterPro" id="IPR003203">
    <property type="entry name" value="CobU/CobP"/>
</dbReference>
<feature type="binding site" evidence="16">
    <location>
        <position position="86"/>
    </location>
    <ligand>
        <name>GTP</name>
        <dbReference type="ChEBI" id="CHEBI:37565"/>
    </ligand>
</feature>
<feature type="binding site" evidence="16">
    <location>
        <position position="64"/>
    </location>
    <ligand>
        <name>GTP</name>
        <dbReference type="ChEBI" id="CHEBI:37565"/>
    </ligand>
</feature>
<feature type="binding site" evidence="16">
    <location>
        <begin position="36"/>
        <end position="38"/>
    </location>
    <ligand>
        <name>GTP</name>
        <dbReference type="ChEBI" id="CHEBI:37565"/>
    </ligand>
</feature>
<evidence type="ECO:0000256" key="12">
    <source>
        <dbReference type="ARBA" id="ARBA00022840"/>
    </source>
</evidence>
<proteinExistence type="inferred from homology"/>
<keyword evidence="12 14" id="KW-0067">ATP-binding</keyword>